<evidence type="ECO:0000256" key="4">
    <source>
        <dbReference type="ARBA" id="ARBA00005254"/>
    </source>
</evidence>
<evidence type="ECO:0000256" key="8">
    <source>
        <dbReference type="ARBA" id="ARBA00022801"/>
    </source>
</evidence>
<dbReference type="PANTHER" id="PTHR43176">
    <property type="entry name" value="3-HYDROXYISOBUTYRYL-COA HYDROLASE-RELATED"/>
    <property type="match status" value="1"/>
</dbReference>
<dbReference type="Pfam" id="PF16113">
    <property type="entry name" value="ECH_2"/>
    <property type="match status" value="1"/>
</dbReference>
<dbReference type="CDD" id="cd06558">
    <property type="entry name" value="crotonase-like"/>
    <property type="match status" value="1"/>
</dbReference>
<sequence>MLRLNVRSPTFLSQVIKRTMSSTAESEVLFDCENAARIITLNRPKALNALNLSMVRQIYPKMKEWMIDENAGLVIIKGAGDKAFCAGGDVLSVIQSAKSGGSIHKEFFREEYILNYLIGTYKLPYIALIDGITMGGGCGLSIHGKFRVATERTLLAMPETALGLFPDVGGSYFLPRLPGKLGMFLALTGYRLKGADVFHSGLATHYIESKNISEVENELKILPKAECSEQKIDKVLRKFTPKNVPEFSLKSNLETINTTFNGKSVENIIEKLQAKGDEFSKKQVNELMKMSPTSLKVTFQQLMNGSVSNFSSIFTMEHRMTYHFLDGNDFYEGCRAILVDKDRNPKWNPNKLEDISPEDVNKYFSAVYGVEDLILYESVI</sequence>
<protein>
    <recommendedName>
        <fullName evidence="6">3-hydroxyisobutyryl-CoA hydrolase, mitochondrial</fullName>
        <ecNumber evidence="5">3.1.2.4</ecNumber>
    </recommendedName>
    <alternativeName>
        <fullName evidence="11">3-hydroxyisobutyryl-coenzyme A hydrolase</fullName>
    </alternativeName>
</protein>
<comment type="catalytic activity">
    <reaction evidence="1">
        <text>3-hydroxy-2-methylpropanoyl-CoA + H2O = 3-hydroxy-2-methylpropanoate + CoA + H(+)</text>
        <dbReference type="Rhea" id="RHEA:20888"/>
        <dbReference type="ChEBI" id="CHEBI:11805"/>
        <dbReference type="ChEBI" id="CHEBI:15377"/>
        <dbReference type="ChEBI" id="CHEBI:15378"/>
        <dbReference type="ChEBI" id="CHEBI:57287"/>
        <dbReference type="ChEBI" id="CHEBI:57340"/>
        <dbReference type="EC" id="3.1.2.4"/>
    </reaction>
</comment>
<evidence type="ECO:0000313" key="14">
    <source>
        <dbReference type="WBParaSite" id="PDA_v2.g30373.t1"/>
    </source>
</evidence>
<keyword evidence="13" id="KW-1185">Reference proteome</keyword>
<dbReference type="AlphaFoldDB" id="A0A914QSI7"/>
<keyword evidence="9" id="KW-0496">Mitochondrion</keyword>
<evidence type="ECO:0000259" key="12">
    <source>
        <dbReference type="Pfam" id="PF16113"/>
    </source>
</evidence>
<evidence type="ECO:0000313" key="13">
    <source>
        <dbReference type="Proteomes" id="UP000887578"/>
    </source>
</evidence>
<evidence type="ECO:0000256" key="11">
    <source>
        <dbReference type="ARBA" id="ARBA00031181"/>
    </source>
</evidence>
<dbReference type="InterPro" id="IPR032259">
    <property type="entry name" value="HIBYL-CoA-H"/>
</dbReference>
<dbReference type="FunFam" id="3.90.226.10:FF:000026">
    <property type="entry name" value="3-hydroxyisobutyryl-CoA hydrolase, mitochondrial"/>
    <property type="match status" value="1"/>
</dbReference>
<reference evidence="14" key="1">
    <citation type="submission" date="2022-11" db="UniProtKB">
        <authorList>
            <consortium name="WormBaseParasite"/>
        </authorList>
    </citation>
    <scope>IDENTIFICATION</scope>
</reference>
<dbReference type="NCBIfam" id="NF004127">
    <property type="entry name" value="PRK05617.1"/>
    <property type="match status" value="1"/>
</dbReference>
<dbReference type="SUPFAM" id="SSF52096">
    <property type="entry name" value="ClpP/crotonase"/>
    <property type="match status" value="1"/>
</dbReference>
<comment type="subcellular location">
    <subcellularLocation>
        <location evidence="2">Mitochondrion</location>
    </subcellularLocation>
</comment>
<dbReference type="EC" id="3.1.2.4" evidence="5"/>
<dbReference type="WBParaSite" id="PDA_v2.g30373.t1">
    <property type="protein sequence ID" value="PDA_v2.g30373.t1"/>
    <property type="gene ID" value="PDA_v2.g30373"/>
</dbReference>
<dbReference type="GO" id="GO:0006574">
    <property type="term" value="P:L-valine catabolic process"/>
    <property type="evidence" value="ECO:0007669"/>
    <property type="project" value="TreeGrafter"/>
</dbReference>
<evidence type="ECO:0000256" key="3">
    <source>
        <dbReference type="ARBA" id="ARBA00005109"/>
    </source>
</evidence>
<evidence type="ECO:0000256" key="1">
    <source>
        <dbReference type="ARBA" id="ARBA00001709"/>
    </source>
</evidence>
<dbReference type="Gene3D" id="3.90.226.10">
    <property type="entry name" value="2-enoyl-CoA Hydratase, Chain A, domain 1"/>
    <property type="match status" value="1"/>
</dbReference>
<dbReference type="InterPro" id="IPR029045">
    <property type="entry name" value="ClpP/crotonase-like_dom_sf"/>
</dbReference>
<evidence type="ECO:0000256" key="7">
    <source>
        <dbReference type="ARBA" id="ARBA00022456"/>
    </source>
</evidence>
<accession>A0A914QSI7</accession>
<evidence type="ECO:0000256" key="6">
    <source>
        <dbReference type="ARBA" id="ARBA00016714"/>
    </source>
</evidence>
<dbReference type="GO" id="GO:0003860">
    <property type="term" value="F:3-hydroxyisobutyryl-CoA hydrolase activity"/>
    <property type="evidence" value="ECO:0007669"/>
    <property type="project" value="UniProtKB-EC"/>
</dbReference>
<name>A0A914QSI7_9BILA</name>
<keyword evidence="7" id="KW-0101">Branched-chain amino acid catabolism</keyword>
<comment type="similarity">
    <text evidence="4">Belongs to the enoyl-CoA hydratase/isomerase family.</text>
</comment>
<evidence type="ECO:0000256" key="9">
    <source>
        <dbReference type="ARBA" id="ARBA00023128"/>
    </source>
</evidence>
<proteinExistence type="inferred from homology"/>
<organism evidence="13 14">
    <name type="scientific">Panagrolaimus davidi</name>
    <dbReference type="NCBI Taxonomy" id="227884"/>
    <lineage>
        <taxon>Eukaryota</taxon>
        <taxon>Metazoa</taxon>
        <taxon>Ecdysozoa</taxon>
        <taxon>Nematoda</taxon>
        <taxon>Chromadorea</taxon>
        <taxon>Rhabditida</taxon>
        <taxon>Tylenchina</taxon>
        <taxon>Panagrolaimomorpha</taxon>
        <taxon>Panagrolaimoidea</taxon>
        <taxon>Panagrolaimidae</taxon>
        <taxon>Panagrolaimus</taxon>
    </lineage>
</organism>
<feature type="domain" description="Enoyl-CoA hydratase/isomerase" evidence="12">
    <location>
        <begin position="37"/>
        <end position="364"/>
    </location>
</feature>
<evidence type="ECO:0000256" key="10">
    <source>
        <dbReference type="ARBA" id="ARBA00024871"/>
    </source>
</evidence>
<dbReference type="Proteomes" id="UP000887578">
    <property type="component" value="Unplaced"/>
</dbReference>
<evidence type="ECO:0000256" key="5">
    <source>
        <dbReference type="ARBA" id="ARBA00011915"/>
    </source>
</evidence>
<comment type="function">
    <text evidence="10">Hydrolyzes 3-hydroxyisobutyryl-CoA (HIBYL-CoA), a saline catabolite. Has high activity toward isobutyryl-CoA. Could be an isobutyryl-CoA dehydrogenase that functions in valine catabolism. Also hydrolyzes 3-hydroxypropanoyl-CoA.</text>
</comment>
<evidence type="ECO:0000256" key="2">
    <source>
        <dbReference type="ARBA" id="ARBA00004173"/>
    </source>
</evidence>
<comment type="pathway">
    <text evidence="3">Amino-acid degradation; L-valine degradation.</text>
</comment>
<dbReference type="PANTHER" id="PTHR43176:SF3">
    <property type="entry name" value="3-HYDROXYISOBUTYRYL-COA HYDROLASE, MITOCHONDRIAL"/>
    <property type="match status" value="1"/>
</dbReference>
<dbReference type="InterPro" id="IPR045004">
    <property type="entry name" value="ECH_dom"/>
</dbReference>
<dbReference type="GO" id="GO:0005739">
    <property type="term" value="C:mitochondrion"/>
    <property type="evidence" value="ECO:0007669"/>
    <property type="project" value="UniProtKB-SubCell"/>
</dbReference>
<keyword evidence="8" id="KW-0378">Hydrolase</keyword>